<dbReference type="PANTHER" id="PTHR42832">
    <property type="entry name" value="AMINO ACID AMINOTRANSFERASE"/>
    <property type="match status" value="1"/>
</dbReference>
<name>A0ABU0YNF1_9PROT</name>
<dbReference type="InterPro" id="IPR015424">
    <property type="entry name" value="PyrdxlP-dep_Trfase"/>
</dbReference>
<dbReference type="InterPro" id="IPR050881">
    <property type="entry name" value="LL-DAP_aminotransferase"/>
</dbReference>
<dbReference type="GO" id="GO:0008483">
    <property type="term" value="F:transaminase activity"/>
    <property type="evidence" value="ECO:0007669"/>
    <property type="project" value="UniProtKB-KW"/>
</dbReference>
<evidence type="ECO:0000256" key="2">
    <source>
        <dbReference type="ARBA" id="ARBA00022576"/>
    </source>
</evidence>
<dbReference type="InterPro" id="IPR004839">
    <property type="entry name" value="Aminotransferase_I/II_large"/>
</dbReference>
<evidence type="ECO:0000256" key="3">
    <source>
        <dbReference type="ARBA" id="ARBA00022679"/>
    </source>
</evidence>
<dbReference type="RefSeq" id="WP_379957051.1">
    <property type="nucleotide sequence ID" value="NZ_JAUYVI010000005.1"/>
</dbReference>
<gene>
    <name evidence="5" type="ORF">Q8A70_16330</name>
</gene>
<comment type="cofactor">
    <cofactor evidence="1">
        <name>pyridoxal 5'-phosphate</name>
        <dbReference type="ChEBI" id="CHEBI:597326"/>
    </cofactor>
</comment>
<keyword evidence="2 5" id="KW-0032">Aminotransferase</keyword>
<proteinExistence type="predicted"/>
<organism evidence="5 6">
    <name type="scientific">Dongia sedimenti</name>
    <dbReference type="NCBI Taxonomy" id="3064282"/>
    <lineage>
        <taxon>Bacteria</taxon>
        <taxon>Pseudomonadati</taxon>
        <taxon>Pseudomonadota</taxon>
        <taxon>Alphaproteobacteria</taxon>
        <taxon>Rhodospirillales</taxon>
        <taxon>Dongiaceae</taxon>
        <taxon>Dongia</taxon>
    </lineage>
</organism>
<evidence type="ECO:0000259" key="4">
    <source>
        <dbReference type="Pfam" id="PF00155"/>
    </source>
</evidence>
<dbReference type="CDD" id="cd00609">
    <property type="entry name" value="AAT_like"/>
    <property type="match status" value="1"/>
</dbReference>
<evidence type="ECO:0000256" key="1">
    <source>
        <dbReference type="ARBA" id="ARBA00001933"/>
    </source>
</evidence>
<evidence type="ECO:0000313" key="6">
    <source>
        <dbReference type="Proteomes" id="UP001230156"/>
    </source>
</evidence>
<accession>A0ABU0YNF1</accession>
<dbReference type="Proteomes" id="UP001230156">
    <property type="component" value="Unassembled WGS sequence"/>
</dbReference>
<protein>
    <submittedName>
        <fullName evidence="5">Aminotransferase class I/II-fold pyridoxal phosphate-dependent enzyme</fullName>
    </submittedName>
</protein>
<sequence>MSADRLESLVTFHPFTRLNTLLEGIAPGGGNTPLLLHLGEPQFAPPAFVAEEIAKAAAGWSKYPPTAGNAAFRAAVKGWLERRYHLPTTMLNADKEILPVSGTREALFQIALSAVAAGAPKGKAKVLMGNPFYHSYAGAAAVAGGEPAFLPADRNSNFLPDLAKLSAADLDQAALVYLCSPANPQGAVAPLDYLKQWLLLARRHDFVLAADECYAEIYPDAPPPGALEAARELGGAVDHLLVFHSLSKRSSAPGLRSGFIAGDAKLIARQAQLVNYGGVATPLPILAAAIRLWSDEAHVAENRARYRRSFALAQEILGPIFGEIRPQGGFFLWLDVGDGERAAVELWRQAAVKVLPGGYMARAEANGENPGARYIRVALILEPDEMAAALRRMAPVLEDLMHGKAAKTAAGGR</sequence>
<dbReference type="InterPro" id="IPR015422">
    <property type="entry name" value="PyrdxlP-dep_Trfase_small"/>
</dbReference>
<dbReference type="EMBL" id="JAUYVI010000005">
    <property type="protein sequence ID" value="MDQ7249256.1"/>
    <property type="molecule type" value="Genomic_DNA"/>
</dbReference>
<keyword evidence="6" id="KW-1185">Reference proteome</keyword>
<comment type="caution">
    <text evidence="5">The sequence shown here is derived from an EMBL/GenBank/DDBJ whole genome shotgun (WGS) entry which is preliminary data.</text>
</comment>
<dbReference type="InterPro" id="IPR015421">
    <property type="entry name" value="PyrdxlP-dep_Trfase_major"/>
</dbReference>
<evidence type="ECO:0000313" key="5">
    <source>
        <dbReference type="EMBL" id="MDQ7249256.1"/>
    </source>
</evidence>
<feature type="domain" description="Aminotransferase class I/classII large" evidence="4">
    <location>
        <begin position="35"/>
        <end position="386"/>
    </location>
</feature>
<dbReference type="PANTHER" id="PTHR42832:SF3">
    <property type="entry name" value="L-GLUTAMINE--4-(METHYLSULFANYL)-2-OXOBUTANOATE AMINOTRANSFERASE"/>
    <property type="match status" value="1"/>
</dbReference>
<reference evidence="6" key="1">
    <citation type="submission" date="2023-08" db="EMBL/GenBank/DDBJ databases">
        <title>Rhodospirillaceae gen. nov., a novel taxon isolated from the Yangtze River Yuezi River estuary sludge.</title>
        <authorList>
            <person name="Ruan L."/>
        </authorList>
    </citation>
    <scope>NUCLEOTIDE SEQUENCE [LARGE SCALE GENOMIC DNA]</scope>
    <source>
        <strain evidence="6">R-7</strain>
    </source>
</reference>
<keyword evidence="3" id="KW-0808">Transferase</keyword>
<dbReference type="Pfam" id="PF00155">
    <property type="entry name" value="Aminotran_1_2"/>
    <property type="match status" value="1"/>
</dbReference>
<dbReference type="Gene3D" id="3.40.640.10">
    <property type="entry name" value="Type I PLP-dependent aspartate aminotransferase-like (Major domain)"/>
    <property type="match status" value="1"/>
</dbReference>
<dbReference type="SUPFAM" id="SSF53383">
    <property type="entry name" value="PLP-dependent transferases"/>
    <property type="match status" value="1"/>
</dbReference>
<dbReference type="Gene3D" id="3.90.1150.10">
    <property type="entry name" value="Aspartate Aminotransferase, domain 1"/>
    <property type="match status" value="1"/>
</dbReference>